<keyword evidence="8" id="KW-0624">Polysaccharide degradation</keyword>
<dbReference type="EMBL" id="BAABGU010000022">
    <property type="protein sequence ID" value="GAA4573789.1"/>
    <property type="molecule type" value="Genomic_DNA"/>
</dbReference>
<evidence type="ECO:0000256" key="2">
    <source>
        <dbReference type="ARBA" id="ARBA00010838"/>
    </source>
</evidence>
<dbReference type="InterPro" id="IPR017736">
    <property type="entry name" value="Glyco_hydro_1_beta-glucosidase"/>
</dbReference>
<dbReference type="PANTHER" id="PTHR10353">
    <property type="entry name" value="GLYCOSYL HYDROLASE"/>
    <property type="match status" value="1"/>
</dbReference>
<reference evidence="11" key="1">
    <citation type="journal article" date="2019" name="Int. J. Syst. Evol. Microbiol.">
        <title>The Global Catalogue of Microorganisms (GCM) 10K type strain sequencing project: providing services to taxonomists for standard genome sequencing and annotation.</title>
        <authorList>
            <consortium name="The Broad Institute Genomics Platform"/>
            <consortium name="The Broad Institute Genome Sequencing Center for Infectious Disease"/>
            <person name="Wu L."/>
            <person name="Ma J."/>
        </authorList>
    </citation>
    <scope>NUCLEOTIDE SEQUENCE [LARGE SCALE GENOMIC DNA]</scope>
    <source>
        <strain evidence="11">JCM 3175</strain>
    </source>
</reference>
<evidence type="ECO:0000256" key="6">
    <source>
        <dbReference type="ARBA" id="ARBA00023277"/>
    </source>
</evidence>
<accession>A0ABP8STC9</accession>
<dbReference type="Gene3D" id="3.20.20.80">
    <property type="entry name" value="Glycosidases"/>
    <property type="match status" value="1"/>
</dbReference>
<dbReference type="Proteomes" id="UP001500307">
    <property type="component" value="Unassembled WGS sequence"/>
</dbReference>
<evidence type="ECO:0000256" key="4">
    <source>
        <dbReference type="ARBA" id="ARBA00022801"/>
    </source>
</evidence>
<evidence type="ECO:0000256" key="1">
    <source>
        <dbReference type="ARBA" id="ARBA00000448"/>
    </source>
</evidence>
<dbReference type="EC" id="3.2.1.21" evidence="3 9"/>
<evidence type="ECO:0000313" key="11">
    <source>
        <dbReference type="Proteomes" id="UP001500307"/>
    </source>
</evidence>
<name>A0ABP8STC9_9ACTN</name>
<evidence type="ECO:0000256" key="3">
    <source>
        <dbReference type="ARBA" id="ARBA00012744"/>
    </source>
</evidence>
<dbReference type="SUPFAM" id="SSF51445">
    <property type="entry name" value="(Trans)glycosidases"/>
    <property type="match status" value="1"/>
</dbReference>
<keyword evidence="11" id="KW-1185">Reference proteome</keyword>
<dbReference type="PROSITE" id="PS00653">
    <property type="entry name" value="GLYCOSYL_HYDROL_F1_2"/>
    <property type="match status" value="1"/>
</dbReference>
<keyword evidence="4 9" id="KW-0378">Hydrolase</keyword>
<dbReference type="InterPro" id="IPR017853">
    <property type="entry name" value="GH"/>
</dbReference>
<dbReference type="PRINTS" id="PR00131">
    <property type="entry name" value="GLHYDRLASE1"/>
</dbReference>
<organism evidence="10 11">
    <name type="scientific">Micromonospora coerulea</name>
    <dbReference type="NCBI Taxonomy" id="47856"/>
    <lineage>
        <taxon>Bacteria</taxon>
        <taxon>Bacillati</taxon>
        <taxon>Actinomycetota</taxon>
        <taxon>Actinomycetes</taxon>
        <taxon>Micromonosporales</taxon>
        <taxon>Micromonosporaceae</taxon>
        <taxon>Micromonospora</taxon>
    </lineage>
</organism>
<comment type="similarity">
    <text evidence="2 9">Belongs to the glycosyl hydrolase 1 family.</text>
</comment>
<dbReference type="NCBIfam" id="TIGR03356">
    <property type="entry name" value="BGL"/>
    <property type="match status" value="1"/>
</dbReference>
<dbReference type="Pfam" id="PF00232">
    <property type="entry name" value="Glyco_hydro_1"/>
    <property type="match status" value="1"/>
</dbReference>
<gene>
    <name evidence="10" type="ORF">GCM10023176_39470</name>
</gene>
<keyword evidence="6" id="KW-0119">Carbohydrate metabolism</keyword>
<keyword evidence="5" id="KW-0136">Cellulose degradation</keyword>
<dbReference type="InterPro" id="IPR001360">
    <property type="entry name" value="Glyco_hydro_1"/>
</dbReference>
<evidence type="ECO:0000256" key="9">
    <source>
        <dbReference type="RuleBase" id="RU361175"/>
    </source>
</evidence>
<sequence>MTSTFPPGFLWGAATSAYQVEGAVDEDGRAPSIWDTFTAERGMDTGADACDHYHHWPSDADLMAQLNMNAYRFSLAWPRIIPGGTGPVNRAGLAHYDRMVDGLLERGVTPVPTLYHWDLPQALQERGGWTNRATAEAFAAYTDVCLDLLGDRIDTWLTVNEPWVVSVLGYRLGLHAPGEKDLRTSILVGHHLLLAHGLATDRIRERRPTARVGIPLSLFPNYPATDDPADVAASWASDGYTNRWFLDPVLRGHYPADSAELFERLIGPMDWVRPGDLDIIGNRPDLIGVNYYTRRRITASQDELPWRVLPAQAGVPVTDSGWESVPEAFHELLVRLHRDYDVPMLITENGGVWNAQPDSDGRVRDTGRVHALREHLRALSRAIDDGAQVLGYLHWSLLDNLEWAEGYAQRFGLIHVDRSTQRRTVKDSARYFAAVIAANAVIDVSDQSEGRS</sequence>
<evidence type="ECO:0000256" key="8">
    <source>
        <dbReference type="ARBA" id="ARBA00023326"/>
    </source>
</evidence>
<proteinExistence type="inferred from homology"/>
<dbReference type="InterPro" id="IPR033132">
    <property type="entry name" value="GH_1_N_CS"/>
</dbReference>
<evidence type="ECO:0000256" key="5">
    <source>
        <dbReference type="ARBA" id="ARBA00023001"/>
    </source>
</evidence>
<protein>
    <recommendedName>
        <fullName evidence="3 9">Beta-glucosidase</fullName>
        <ecNumber evidence="3 9">3.2.1.21</ecNumber>
    </recommendedName>
</protein>
<evidence type="ECO:0000313" key="10">
    <source>
        <dbReference type="EMBL" id="GAA4573789.1"/>
    </source>
</evidence>
<evidence type="ECO:0000256" key="7">
    <source>
        <dbReference type="ARBA" id="ARBA00023295"/>
    </source>
</evidence>
<dbReference type="RefSeq" id="WP_346121610.1">
    <property type="nucleotide sequence ID" value="NZ_BAABGU010000022.1"/>
</dbReference>
<comment type="catalytic activity">
    <reaction evidence="1 9">
        <text>Hydrolysis of terminal, non-reducing beta-D-glucosyl residues with release of beta-D-glucose.</text>
        <dbReference type="EC" id="3.2.1.21"/>
    </reaction>
</comment>
<comment type="caution">
    <text evidence="10">The sequence shown here is derived from an EMBL/GenBank/DDBJ whole genome shotgun (WGS) entry which is preliminary data.</text>
</comment>
<keyword evidence="7 9" id="KW-0326">Glycosidase</keyword>
<dbReference type="PANTHER" id="PTHR10353:SF36">
    <property type="entry name" value="LP05116P"/>
    <property type="match status" value="1"/>
</dbReference>